<dbReference type="Gene3D" id="3.30.43.10">
    <property type="entry name" value="Uridine Diphospho-n-acetylenolpyruvylglucosamine Reductase, domain 2"/>
    <property type="match status" value="1"/>
</dbReference>
<keyword evidence="4" id="KW-0732">Signal</keyword>
<dbReference type="STRING" id="22663.A0A2I0IJ76"/>
<evidence type="ECO:0000256" key="2">
    <source>
        <dbReference type="ARBA" id="ARBA00005466"/>
    </source>
</evidence>
<dbReference type="Pfam" id="PF08031">
    <property type="entry name" value="BBE"/>
    <property type="match status" value="1"/>
</dbReference>
<comment type="caution">
    <text evidence="9">The sequence shown here is derived from an EMBL/GenBank/DDBJ whole genome shotgun (WGS) entry which is preliminary data.</text>
</comment>
<dbReference type="AlphaFoldDB" id="A0A2I0IJ76"/>
<dbReference type="InterPro" id="IPR016169">
    <property type="entry name" value="FAD-bd_PCMH_sub2"/>
</dbReference>
<evidence type="ECO:0000256" key="3">
    <source>
        <dbReference type="ARBA" id="ARBA00022630"/>
    </source>
</evidence>
<dbReference type="Gene3D" id="3.40.462.20">
    <property type="match status" value="1"/>
</dbReference>
<dbReference type="Proteomes" id="UP000233551">
    <property type="component" value="Unassembled WGS sequence"/>
</dbReference>
<dbReference type="SUPFAM" id="SSF56176">
    <property type="entry name" value="FAD-binding/transporter-associated domain-like"/>
    <property type="match status" value="1"/>
</dbReference>
<dbReference type="GeneID" id="116189838"/>
<evidence type="ECO:0000256" key="7">
    <source>
        <dbReference type="ARBA" id="ARBA00023002"/>
    </source>
</evidence>
<dbReference type="InterPro" id="IPR016166">
    <property type="entry name" value="FAD-bd_PCMH"/>
</dbReference>
<dbReference type="InterPro" id="IPR006094">
    <property type="entry name" value="Oxid_FAD_bind_N"/>
</dbReference>
<dbReference type="InterPro" id="IPR016167">
    <property type="entry name" value="FAD-bd_PCMH_sub1"/>
</dbReference>
<comment type="cofactor">
    <cofactor evidence="1">
        <name>FAD</name>
        <dbReference type="ChEBI" id="CHEBI:57692"/>
    </cofactor>
</comment>
<accession>A0A2I0IJ76</accession>
<name>A0A2I0IJ76_PUNGR</name>
<evidence type="ECO:0000313" key="10">
    <source>
        <dbReference type="Proteomes" id="UP000233551"/>
    </source>
</evidence>
<gene>
    <name evidence="9" type="ORF">CRG98_035526</name>
</gene>
<organism evidence="9 10">
    <name type="scientific">Punica granatum</name>
    <name type="common">Pomegranate</name>
    <dbReference type="NCBI Taxonomy" id="22663"/>
    <lineage>
        <taxon>Eukaryota</taxon>
        <taxon>Viridiplantae</taxon>
        <taxon>Streptophyta</taxon>
        <taxon>Embryophyta</taxon>
        <taxon>Tracheophyta</taxon>
        <taxon>Spermatophyta</taxon>
        <taxon>Magnoliopsida</taxon>
        <taxon>eudicotyledons</taxon>
        <taxon>Gunneridae</taxon>
        <taxon>Pentapetalae</taxon>
        <taxon>rosids</taxon>
        <taxon>malvids</taxon>
        <taxon>Myrtales</taxon>
        <taxon>Lythraceae</taxon>
        <taxon>Punica</taxon>
    </lineage>
</organism>
<keyword evidence="3" id="KW-0285">Flavoprotein</keyword>
<dbReference type="GO" id="GO:0071949">
    <property type="term" value="F:FAD binding"/>
    <property type="evidence" value="ECO:0007669"/>
    <property type="project" value="InterPro"/>
</dbReference>
<sequence length="540" mass="60617">MESSSPMRLLLVLVLQLSVQLRAYTAPIEETFFRCLSVNSKLAIPLSSYYTPNNASSFTSLLDSTAQSLRYVGPKVPKPDIIFTPLGEPHVQAAVICSRRLNVHIRVRSGGHDYEAVSYVSQIETPFIVIDLVRLRGIDVDIPRKTAWVQAGATDGEVYYKIAERSKVHGFPMGVCTTIGIGGHITGGGIGSMMRKFGIAADNVLDARIVDSKGRILNRAAMGEDLFWAIRGGGGGSFGIILAWRIKLVNVPQTVTVFTVSKTLDQDGTKLLLRWQEVAPKLDDNLFLNVAIRPAPTGNGTSRTVTTTYRALFLGSRTHLLKVMEEGFPELGLTSQDCIETSWIESVLYMALFPNTTGLEVLRQVISSIPPGYFKAKADFVRVPIPESGLNGLWKLFLEEESPFMQWTPYGGMMERIFEDATPFPHRRGILFEIFYSTSWQKDEDPSKHMNWIKRLYNYMGPYVSSSPREAYVNYRDLDLGMNRNLKNATDYDLIEASAWGTKYFKRNFYKLLEVKSRVDPDNIFRHEQSIPPLLVKGQT</sequence>
<dbReference type="PANTHER" id="PTHR32448">
    <property type="entry name" value="OS08G0158400 PROTEIN"/>
    <property type="match status" value="1"/>
</dbReference>
<dbReference type="GO" id="GO:0016491">
    <property type="term" value="F:oxidoreductase activity"/>
    <property type="evidence" value="ECO:0007669"/>
    <property type="project" value="UniProtKB-KW"/>
</dbReference>
<comment type="similarity">
    <text evidence="2">Belongs to the oxygen-dependent FAD-linked oxidoreductase family.</text>
</comment>
<keyword evidence="8" id="KW-0325">Glycoprotein</keyword>
<evidence type="ECO:0000256" key="8">
    <source>
        <dbReference type="ARBA" id="ARBA00023180"/>
    </source>
</evidence>
<evidence type="ECO:0000256" key="6">
    <source>
        <dbReference type="ARBA" id="ARBA00022827"/>
    </source>
</evidence>
<evidence type="ECO:0000313" key="9">
    <source>
        <dbReference type="EMBL" id="PKI44089.1"/>
    </source>
</evidence>
<dbReference type="PROSITE" id="PS51387">
    <property type="entry name" value="FAD_PCMH"/>
    <property type="match status" value="1"/>
</dbReference>
<evidence type="ECO:0000256" key="5">
    <source>
        <dbReference type="ARBA" id="ARBA00022741"/>
    </source>
</evidence>
<keyword evidence="10" id="KW-1185">Reference proteome</keyword>
<dbReference type="OrthoDB" id="407275at2759"/>
<keyword evidence="6" id="KW-0274">FAD</keyword>
<dbReference type="Gene3D" id="3.30.465.10">
    <property type="match status" value="1"/>
</dbReference>
<proteinExistence type="inferred from homology"/>
<keyword evidence="7" id="KW-0560">Oxidoreductase</keyword>
<dbReference type="InterPro" id="IPR012951">
    <property type="entry name" value="BBE"/>
</dbReference>
<protein>
    <submittedName>
        <fullName evidence="9">Uncharacterized protein</fullName>
    </submittedName>
</protein>
<dbReference type="EMBL" id="PGOL01002950">
    <property type="protein sequence ID" value="PKI44089.1"/>
    <property type="molecule type" value="Genomic_DNA"/>
</dbReference>
<dbReference type="InterPro" id="IPR036318">
    <property type="entry name" value="FAD-bd_PCMH-like_sf"/>
</dbReference>
<evidence type="ECO:0000256" key="4">
    <source>
        <dbReference type="ARBA" id="ARBA00022729"/>
    </source>
</evidence>
<evidence type="ECO:0000256" key="1">
    <source>
        <dbReference type="ARBA" id="ARBA00001974"/>
    </source>
</evidence>
<dbReference type="Pfam" id="PF01565">
    <property type="entry name" value="FAD_binding_4"/>
    <property type="match status" value="1"/>
</dbReference>
<reference evidence="9 10" key="1">
    <citation type="submission" date="2017-11" db="EMBL/GenBank/DDBJ databases">
        <title>De-novo sequencing of pomegranate (Punica granatum L.) genome.</title>
        <authorList>
            <person name="Akparov Z."/>
            <person name="Amiraslanov A."/>
            <person name="Hajiyeva S."/>
            <person name="Abbasov M."/>
            <person name="Kaur K."/>
            <person name="Hamwieh A."/>
            <person name="Solovyev V."/>
            <person name="Salamov A."/>
            <person name="Braich B."/>
            <person name="Kosarev P."/>
            <person name="Mahmoud A."/>
            <person name="Hajiyev E."/>
            <person name="Babayeva S."/>
            <person name="Izzatullayeva V."/>
            <person name="Mammadov A."/>
            <person name="Mammadov A."/>
            <person name="Sharifova S."/>
            <person name="Ojaghi J."/>
            <person name="Eynullazada K."/>
            <person name="Bayramov B."/>
            <person name="Abdulazimova A."/>
            <person name="Shahmuradov I."/>
        </authorList>
    </citation>
    <scope>NUCLEOTIDE SEQUENCE [LARGE SCALE GENOMIC DNA]</scope>
    <source>
        <strain evidence="10">cv. AG2017</strain>
        <tissue evidence="9">Leaf</tissue>
    </source>
</reference>
<keyword evidence="5" id="KW-0547">Nucleotide-binding</keyword>